<keyword evidence="4" id="KW-1185">Reference proteome</keyword>
<reference evidence="4" key="1">
    <citation type="submission" date="2017-03" db="EMBL/GenBank/DDBJ databases">
        <title>Phytopthora megakarya and P. palmivora, two closely related causual agents of cacao black pod achieved similar genome size and gene model numbers by different mechanisms.</title>
        <authorList>
            <person name="Ali S."/>
            <person name="Shao J."/>
            <person name="Larry D.J."/>
            <person name="Kronmiller B."/>
            <person name="Shen D."/>
            <person name="Strem M.D."/>
            <person name="Melnick R.L."/>
            <person name="Guiltinan M.J."/>
            <person name="Tyler B.M."/>
            <person name="Meinhardt L.W."/>
            <person name="Bailey B.A."/>
        </authorList>
    </citation>
    <scope>NUCLEOTIDE SEQUENCE [LARGE SCALE GENOMIC DNA]</scope>
    <source>
        <strain evidence="4">zdho120</strain>
    </source>
</reference>
<accession>A0A225VFM9</accession>
<evidence type="ECO:0000256" key="2">
    <source>
        <dbReference type="SAM" id="SignalP"/>
    </source>
</evidence>
<evidence type="ECO:0008006" key="5">
    <source>
        <dbReference type="Google" id="ProtNLM"/>
    </source>
</evidence>
<protein>
    <recommendedName>
        <fullName evidence="5">Transmembrane protein</fullName>
    </recommendedName>
</protein>
<name>A0A225VFM9_9STRA</name>
<dbReference type="OrthoDB" id="123154at2759"/>
<keyword evidence="2" id="KW-0732">Signal</keyword>
<feature type="chain" id="PRO_5012691539" description="Transmembrane protein" evidence="2">
    <location>
        <begin position="22"/>
        <end position="147"/>
    </location>
</feature>
<dbReference type="Proteomes" id="UP000198211">
    <property type="component" value="Unassembled WGS sequence"/>
</dbReference>
<comment type="caution">
    <text evidence="3">The sequence shown here is derived from an EMBL/GenBank/DDBJ whole genome shotgun (WGS) entry which is preliminary data.</text>
</comment>
<evidence type="ECO:0000313" key="3">
    <source>
        <dbReference type="EMBL" id="OWZ03934.1"/>
    </source>
</evidence>
<keyword evidence="1" id="KW-1133">Transmembrane helix</keyword>
<feature type="transmembrane region" description="Helical" evidence="1">
    <location>
        <begin position="37"/>
        <end position="61"/>
    </location>
</feature>
<proteinExistence type="predicted"/>
<evidence type="ECO:0000313" key="4">
    <source>
        <dbReference type="Proteomes" id="UP000198211"/>
    </source>
</evidence>
<keyword evidence="1" id="KW-0472">Membrane</keyword>
<sequence>MSSNGRWRVVLCLLNATVVGADTLHLVVLATDTTSQRVFHLVALGVATFLSLACALSVWLVPQRRVGCLMAVNALVFLAHALSFLPLGIVMLSNGHLEFGLLELSFAAQCGTGCVFCRIYSVKVREEVERKDALEISYEQQKVEQLA</sequence>
<evidence type="ECO:0000256" key="1">
    <source>
        <dbReference type="SAM" id="Phobius"/>
    </source>
</evidence>
<feature type="transmembrane region" description="Helical" evidence="1">
    <location>
        <begin position="68"/>
        <end position="93"/>
    </location>
</feature>
<organism evidence="3 4">
    <name type="scientific">Phytophthora megakarya</name>
    <dbReference type="NCBI Taxonomy" id="4795"/>
    <lineage>
        <taxon>Eukaryota</taxon>
        <taxon>Sar</taxon>
        <taxon>Stramenopiles</taxon>
        <taxon>Oomycota</taxon>
        <taxon>Peronosporomycetes</taxon>
        <taxon>Peronosporales</taxon>
        <taxon>Peronosporaceae</taxon>
        <taxon>Phytophthora</taxon>
    </lineage>
</organism>
<feature type="transmembrane region" description="Helical" evidence="1">
    <location>
        <begin position="99"/>
        <end position="121"/>
    </location>
</feature>
<dbReference type="AlphaFoldDB" id="A0A225VFM9"/>
<dbReference type="EMBL" id="NBNE01005241">
    <property type="protein sequence ID" value="OWZ03934.1"/>
    <property type="molecule type" value="Genomic_DNA"/>
</dbReference>
<gene>
    <name evidence="3" type="ORF">PHMEG_00024254</name>
</gene>
<keyword evidence="1" id="KW-0812">Transmembrane</keyword>
<feature type="signal peptide" evidence="2">
    <location>
        <begin position="1"/>
        <end position="21"/>
    </location>
</feature>